<dbReference type="Pfam" id="PF05099">
    <property type="entry name" value="TerB"/>
    <property type="match status" value="1"/>
</dbReference>
<dbReference type="InterPro" id="IPR007829">
    <property type="entry name" value="TM2"/>
</dbReference>
<dbReference type="Proteomes" id="UP000199153">
    <property type="component" value="Unassembled WGS sequence"/>
</dbReference>
<sequence>MKNKKTTAILAFFLGGIGVHRFYLGQTGKGVLSILFCWTFIPSVIGLYDCIFFSFMSKEYFEVTYNNNLNLHCSACKTQLLENTTSYWGLGENNGACKNCFQKIRNHSKESGNYKFEDNEVQKIINGEIDNRPLPKSVKNTFHIPENDFLEEVELPEEFETIKLNSLAQIAYKDAQGQKSERRITMYSINPTIDDDYMIKAYCHERNAQRTFKLSRITELTDIETGEVFDNPEKYFLDRFNESPIGIITNVFQELESEILVLTFVARADGYLRKKEREIIIAFLVNKSNMDFDLDLLENEIRRTYCESKDFREALKQLSKKTIDERTTIMDLAISIVNTDKNPDPMELGALELIKKELKLEKASA</sequence>
<dbReference type="OrthoDB" id="9816361at2"/>
<comment type="subcellular location">
    <subcellularLocation>
        <location evidence="1">Membrane</location>
        <topology evidence="1">Multi-pass membrane protein</topology>
    </subcellularLocation>
</comment>
<evidence type="ECO:0000256" key="4">
    <source>
        <dbReference type="ARBA" id="ARBA00023136"/>
    </source>
</evidence>
<proteinExistence type="predicted"/>
<organism evidence="9 10">
    <name type="scientific">Salegentibacter flavus</name>
    <dbReference type="NCBI Taxonomy" id="287099"/>
    <lineage>
        <taxon>Bacteria</taxon>
        <taxon>Pseudomonadati</taxon>
        <taxon>Bacteroidota</taxon>
        <taxon>Flavobacteriia</taxon>
        <taxon>Flavobacteriales</taxon>
        <taxon>Flavobacteriaceae</taxon>
        <taxon>Salegentibacter</taxon>
    </lineage>
</organism>
<feature type="domain" description="Co-chaperone DjlA N-terminal" evidence="6">
    <location>
        <begin position="261"/>
        <end position="363"/>
    </location>
</feature>
<feature type="domain" description="WYL" evidence="8">
    <location>
        <begin position="168"/>
        <end position="221"/>
    </location>
</feature>
<evidence type="ECO:0000256" key="5">
    <source>
        <dbReference type="SAM" id="Phobius"/>
    </source>
</evidence>
<evidence type="ECO:0000259" key="8">
    <source>
        <dbReference type="Pfam" id="PF13280"/>
    </source>
</evidence>
<dbReference type="InterPro" id="IPR026881">
    <property type="entry name" value="WYL_dom"/>
</dbReference>
<keyword evidence="3 5" id="KW-1133">Transmembrane helix</keyword>
<evidence type="ECO:0000256" key="3">
    <source>
        <dbReference type="ARBA" id="ARBA00022989"/>
    </source>
</evidence>
<feature type="domain" description="TM2" evidence="7">
    <location>
        <begin position="2"/>
        <end position="51"/>
    </location>
</feature>
<dbReference type="STRING" id="287099.SAMN05660413_03356"/>
<evidence type="ECO:0000313" key="9">
    <source>
        <dbReference type="EMBL" id="SFN99151.1"/>
    </source>
</evidence>
<evidence type="ECO:0000259" key="6">
    <source>
        <dbReference type="Pfam" id="PF05099"/>
    </source>
</evidence>
<dbReference type="SUPFAM" id="SSF158682">
    <property type="entry name" value="TerB-like"/>
    <property type="match status" value="1"/>
</dbReference>
<keyword evidence="10" id="KW-1185">Reference proteome</keyword>
<dbReference type="Gene3D" id="1.10.3680.10">
    <property type="entry name" value="TerB-like"/>
    <property type="match status" value="1"/>
</dbReference>
<evidence type="ECO:0000259" key="7">
    <source>
        <dbReference type="Pfam" id="PF05154"/>
    </source>
</evidence>
<keyword evidence="4 5" id="KW-0472">Membrane</keyword>
<dbReference type="Pfam" id="PF05154">
    <property type="entry name" value="TM2"/>
    <property type="match status" value="1"/>
</dbReference>
<dbReference type="RefSeq" id="WP_093411611.1">
    <property type="nucleotide sequence ID" value="NZ_FOVL01000038.1"/>
</dbReference>
<dbReference type="InterPro" id="IPR007791">
    <property type="entry name" value="DjlA_N"/>
</dbReference>
<dbReference type="PROSITE" id="PS52050">
    <property type="entry name" value="WYL"/>
    <property type="match status" value="1"/>
</dbReference>
<dbReference type="EMBL" id="FOVL01000038">
    <property type="protein sequence ID" value="SFN99151.1"/>
    <property type="molecule type" value="Genomic_DNA"/>
</dbReference>
<evidence type="ECO:0000256" key="2">
    <source>
        <dbReference type="ARBA" id="ARBA00022692"/>
    </source>
</evidence>
<keyword evidence="2 5" id="KW-0812">Transmembrane</keyword>
<evidence type="ECO:0000313" key="10">
    <source>
        <dbReference type="Proteomes" id="UP000199153"/>
    </source>
</evidence>
<reference evidence="9 10" key="1">
    <citation type="submission" date="2016-10" db="EMBL/GenBank/DDBJ databases">
        <authorList>
            <person name="de Groot N.N."/>
        </authorList>
    </citation>
    <scope>NUCLEOTIDE SEQUENCE [LARGE SCALE GENOMIC DNA]</scope>
    <source>
        <strain evidence="9 10">DSM 17794</strain>
    </source>
</reference>
<accession>A0A1I5DK38</accession>
<gene>
    <name evidence="9" type="ORF">SAMN05660413_03356</name>
</gene>
<evidence type="ECO:0000256" key="1">
    <source>
        <dbReference type="ARBA" id="ARBA00004141"/>
    </source>
</evidence>
<dbReference type="InterPro" id="IPR029024">
    <property type="entry name" value="TerB-like"/>
</dbReference>
<feature type="transmembrane region" description="Helical" evidence="5">
    <location>
        <begin position="31"/>
        <end position="55"/>
    </location>
</feature>
<dbReference type="GO" id="GO:0016020">
    <property type="term" value="C:membrane"/>
    <property type="evidence" value="ECO:0007669"/>
    <property type="project" value="UniProtKB-SubCell"/>
</dbReference>
<name>A0A1I5DK38_9FLAO</name>
<dbReference type="AlphaFoldDB" id="A0A1I5DK38"/>
<protein>
    <submittedName>
        <fullName evidence="9">TM2 domain-containing membrane protein YozV</fullName>
    </submittedName>
</protein>
<dbReference type="Pfam" id="PF13280">
    <property type="entry name" value="WYL"/>
    <property type="match status" value="1"/>
</dbReference>